<evidence type="ECO:0000313" key="2">
    <source>
        <dbReference type="EMBL" id="MEO2217696.1"/>
    </source>
</evidence>
<accession>A0ABV0FC92</accession>
<evidence type="ECO:0000259" key="1">
    <source>
        <dbReference type="Pfam" id="PF13018"/>
    </source>
</evidence>
<keyword evidence="3" id="KW-1185">Reference proteome</keyword>
<dbReference type="Pfam" id="PF13018">
    <property type="entry name" value="ESPR"/>
    <property type="match status" value="1"/>
</dbReference>
<name>A0ABV0FC92_9NEIS</name>
<comment type="caution">
    <text evidence="2">The sequence shown here is derived from an EMBL/GenBank/DDBJ whole genome shotgun (WGS) entry which is preliminary data.</text>
</comment>
<organism evidence="2 3">
    <name type="scientific">Chromobacterium vaccinii</name>
    <dbReference type="NCBI Taxonomy" id="1108595"/>
    <lineage>
        <taxon>Bacteria</taxon>
        <taxon>Pseudomonadati</taxon>
        <taxon>Pseudomonadota</taxon>
        <taxon>Betaproteobacteria</taxon>
        <taxon>Neisseriales</taxon>
        <taxon>Chromobacteriaceae</taxon>
        <taxon>Chromobacterium</taxon>
    </lineage>
</organism>
<gene>
    <name evidence="2" type="ORF">ABGV49_11575</name>
</gene>
<dbReference type="InterPro" id="IPR024973">
    <property type="entry name" value="ESPR"/>
</dbReference>
<protein>
    <submittedName>
        <fullName evidence="2">ESPR-type extended signal peptide-containing protein</fullName>
    </submittedName>
</protein>
<dbReference type="RefSeq" id="WP_347370793.1">
    <property type="nucleotide sequence ID" value="NZ_JBDOJC010000001.1"/>
</dbReference>
<proteinExistence type="predicted"/>
<feature type="domain" description="ESPR" evidence="1">
    <location>
        <begin position="1"/>
        <end position="48"/>
    </location>
</feature>
<feature type="non-terminal residue" evidence="2">
    <location>
        <position position="226"/>
    </location>
</feature>
<dbReference type="Proteomes" id="UP001455709">
    <property type="component" value="Unassembled WGS sequence"/>
</dbReference>
<dbReference type="EMBL" id="JBDOJC010000001">
    <property type="protein sequence ID" value="MEO2217696.1"/>
    <property type="molecule type" value="Genomic_DNA"/>
</dbReference>
<reference evidence="2 3" key="1">
    <citation type="submission" date="2024-05" db="EMBL/GenBank/DDBJ databases">
        <authorList>
            <person name="De Oliveira J.P."/>
            <person name="Noriler S.A."/>
            <person name="De Oliveira A.G."/>
            <person name="Sipoli D.S."/>
        </authorList>
    </citation>
    <scope>NUCLEOTIDE SEQUENCE [LARGE SCALE GENOMIC DNA]</scope>
    <source>
        <strain evidence="2 3">LABIM189</strain>
    </source>
</reference>
<sequence>MNKIYQVKWSDVQSGWVVTSELSSRIPSRRRTARGRGLSRSWSAGLTALSFMVFQALAPSQAWAANLLQNVQVRKAGVSISQLQWVNVPLEVGQTLSAVYQFSAELNGVGVDQSRYLYGYRDTAEQVAVDGLAIEKSGEVPGRLLTEADIGKTLELSVLALSRQVTGNVLTINTRSLSEDGVVAAVPPRIADLHMQGRLEIGQDLTASYAFDANGGMGGDASTYAW</sequence>
<evidence type="ECO:0000313" key="3">
    <source>
        <dbReference type="Proteomes" id="UP001455709"/>
    </source>
</evidence>